<dbReference type="InterPro" id="IPR007460">
    <property type="entry name" value="BrnT_toxin"/>
</dbReference>
<sequence length="97" mass="11456">MELELKFEWDEDKAKLNQKKHGVSFDEAVSIFNDPLSISFDDPEHSLGENRYIIIGLSNQGRYLFVSYADRNDKIRLISARLVTPKERKYYERENTI</sequence>
<dbReference type="Pfam" id="PF04365">
    <property type="entry name" value="BrnT_toxin"/>
    <property type="match status" value="1"/>
</dbReference>
<keyword evidence="2" id="KW-1185">Reference proteome</keyword>
<dbReference type="InterPro" id="IPR038573">
    <property type="entry name" value="BrnT_sf"/>
</dbReference>
<evidence type="ECO:0000313" key="1">
    <source>
        <dbReference type="EMBL" id="MBD2568524.1"/>
    </source>
</evidence>
<dbReference type="RefSeq" id="WP_190714818.1">
    <property type="nucleotide sequence ID" value="NZ_JACJST010000009.1"/>
</dbReference>
<accession>A0ABR8FHY9</accession>
<dbReference type="Proteomes" id="UP000640531">
    <property type="component" value="Unassembled WGS sequence"/>
</dbReference>
<evidence type="ECO:0000313" key="2">
    <source>
        <dbReference type="Proteomes" id="UP000640531"/>
    </source>
</evidence>
<name>A0ABR8FHY9_9NOST</name>
<dbReference type="EMBL" id="JACJST010000009">
    <property type="protein sequence ID" value="MBD2568524.1"/>
    <property type="molecule type" value="Genomic_DNA"/>
</dbReference>
<protein>
    <submittedName>
        <fullName evidence="1">BrnT family toxin</fullName>
    </submittedName>
</protein>
<organism evidence="1 2">
    <name type="scientific">Anabaena lutea FACHB-196</name>
    <dbReference type="NCBI Taxonomy" id="2692881"/>
    <lineage>
        <taxon>Bacteria</taxon>
        <taxon>Bacillati</taxon>
        <taxon>Cyanobacteriota</taxon>
        <taxon>Cyanophyceae</taxon>
        <taxon>Nostocales</taxon>
        <taxon>Nostocaceae</taxon>
        <taxon>Anabaena</taxon>
    </lineage>
</organism>
<dbReference type="Gene3D" id="3.10.450.530">
    <property type="entry name" value="Ribonuclease toxin, BrnT, of type II toxin-antitoxin system"/>
    <property type="match status" value="1"/>
</dbReference>
<reference evidence="1 2" key="1">
    <citation type="journal article" date="2020" name="ISME J.">
        <title>Comparative genomics reveals insights into cyanobacterial evolution and habitat adaptation.</title>
        <authorList>
            <person name="Chen M.Y."/>
            <person name="Teng W.K."/>
            <person name="Zhao L."/>
            <person name="Hu C.X."/>
            <person name="Zhou Y.K."/>
            <person name="Han B.P."/>
            <person name="Song L.R."/>
            <person name="Shu W.S."/>
        </authorList>
    </citation>
    <scope>NUCLEOTIDE SEQUENCE [LARGE SCALE GENOMIC DNA]</scope>
    <source>
        <strain evidence="1 2">FACHB-196</strain>
    </source>
</reference>
<comment type="caution">
    <text evidence="1">The sequence shown here is derived from an EMBL/GenBank/DDBJ whole genome shotgun (WGS) entry which is preliminary data.</text>
</comment>
<proteinExistence type="predicted"/>
<gene>
    <name evidence="1" type="ORF">H6G59_11540</name>
</gene>